<dbReference type="PROSITE" id="PS51257">
    <property type="entry name" value="PROKAR_LIPOPROTEIN"/>
    <property type="match status" value="1"/>
</dbReference>
<reference evidence="4 5" key="1">
    <citation type="submission" date="2018-03" db="EMBL/GenBank/DDBJ databases">
        <title>Complete genome sequence of Thauera aromatica, a model organism for studying aromatic compound degradation under denitrifying conditions.</title>
        <authorList>
            <person name="Lo H.-Y."/>
            <person name="Goris T."/>
            <person name="Boll M."/>
            <person name="Mueller J.A."/>
        </authorList>
    </citation>
    <scope>NUCLEOTIDE SEQUENCE [LARGE SCALE GENOMIC DNA]</scope>
    <source>
        <strain evidence="4 5">K172</strain>
    </source>
</reference>
<dbReference type="Proteomes" id="UP000241885">
    <property type="component" value="Chromosome"/>
</dbReference>
<dbReference type="InterPro" id="IPR010131">
    <property type="entry name" value="MdtP/NodT-like"/>
</dbReference>
<dbReference type="GO" id="GO:0005886">
    <property type="term" value="C:plasma membrane"/>
    <property type="evidence" value="ECO:0007669"/>
    <property type="project" value="UniProtKB-SubCell"/>
</dbReference>
<gene>
    <name evidence="4" type="ORF">Tharo_2466</name>
</gene>
<comment type="subcellular location">
    <subcellularLocation>
        <location evidence="2">Cell membrane</location>
        <topology evidence="2">Lipid-anchor</topology>
    </subcellularLocation>
</comment>
<dbReference type="InterPro" id="IPR007730">
    <property type="entry name" value="SPOR-like_dom"/>
</dbReference>
<evidence type="ECO:0000256" key="1">
    <source>
        <dbReference type="ARBA" id="ARBA00007613"/>
    </source>
</evidence>
<dbReference type="Pfam" id="PF02321">
    <property type="entry name" value="OEP"/>
    <property type="match status" value="2"/>
</dbReference>
<keyword evidence="2" id="KW-1134">Transmembrane beta strand</keyword>
<dbReference type="InterPro" id="IPR003423">
    <property type="entry name" value="OMP_efflux"/>
</dbReference>
<evidence type="ECO:0000259" key="3">
    <source>
        <dbReference type="Pfam" id="PF05036"/>
    </source>
</evidence>
<dbReference type="Gene3D" id="2.20.200.10">
    <property type="entry name" value="Outer membrane efflux proteins (OEP)"/>
    <property type="match status" value="1"/>
</dbReference>
<dbReference type="KEGG" id="tak:Tharo_2466"/>
<dbReference type="EMBL" id="CP028339">
    <property type="protein sequence ID" value="AVR89363.1"/>
    <property type="molecule type" value="Genomic_DNA"/>
</dbReference>
<comment type="similarity">
    <text evidence="1 2">Belongs to the outer membrane factor (OMF) (TC 1.B.17) family.</text>
</comment>
<keyword evidence="2" id="KW-0472">Membrane</keyword>
<dbReference type="GO" id="GO:0015562">
    <property type="term" value="F:efflux transmembrane transporter activity"/>
    <property type="evidence" value="ECO:0007669"/>
    <property type="project" value="InterPro"/>
</dbReference>
<feature type="domain" description="SPOR" evidence="3">
    <location>
        <begin position="534"/>
        <end position="608"/>
    </location>
</feature>
<proteinExistence type="inferred from homology"/>
<protein>
    <submittedName>
        <fullName evidence="4">Putative outer membrane protein</fullName>
    </submittedName>
</protein>
<dbReference type="AlphaFoldDB" id="A0A2R4BQ86"/>
<sequence>MPESFRASGRWRSGRLGALLVIFFLSGCAIKRPTYEVPPVPVPARFKQPADPVLPQAQQELSEGERPAAGGLVQAQLAEWWRGLSSTELDALVDRAIANNADLRIASLRIAQAKARADQAAADELPVLTLPYRALQESPRGGVASVQEGGTPESRRVYQLGLRADWRVDLWGEREALTESAELQLGRAAYQRDDVRRVLIASTASLYVEYLSLNDRIRVARETESVLSDMLESVRVRTEIGDATITDLEQQRAAVFSVQATIPGLELQRENVANSLATLVGATPSVLGLTERGLDSLNFPEALPGIPAHLVLQRPDVRAVESRLRASDADIDVARARLLPALDLSAQLGYGSLVFSRLFDSHNLFWNLIANLTATLFDHGKRSNEVVLARALHEEMVETYIRVLYTAIREVDDAIAAIDLNGRRLEAQRRATDAAHRAWELSSESYQAGAIDYLTLLDTQRTYHRNLDELHRINMERHKGLVALFGALGGGVPDDPPPVDGVPLPLSAGPVPLAGVPSASPGQSYAPAPDYEHWVVEIAGVQDRAGIAHLWRDLNARFPEQMAGRRLLSRLQGQIASERQMRASWYRVFVSHFDTLEEANGFCSRLMSQLQRCRTLSSAELADASRVPQENAGSRSLLQPAADSGTNLVELVTKTTGEPSGMPATLATGMAATQIDGRASTSGEY</sequence>
<dbReference type="SUPFAM" id="SSF56954">
    <property type="entry name" value="Outer membrane efflux proteins (OEP)"/>
    <property type="match status" value="1"/>
</dbReference>
<name>A0A2R4BQ86_THAAR</name>
<accession>A0A2R4BQ86</accession>
<dbReference type="RefSeq" id="WP_245881064.1">
    <property type="nucleotide sequence ID" value="NZ_CP028339.1"/>
</dbReference>
<dbReference type="PANTHER" id="PTHR30203">
    <property type="entry name" value="OUTER MEMBRANE CATION EFFLUX PROTEIN"/>
    <property type="match status" value="1"/>
</dbReference>
<keyword evidence="2" id="KW-0564">Palmitate</keyword>
<dbReference type="NCBIfam" id="TIGR01845">
    <property type="entry name" value="outer_NodT"/>
    <property type="match status" value="1"/>
</dbReference>
<keyword evidence="2" id="KW-0449">Lipoprotein</keyword>
<dbReference type="Pfam" id="PF05036">
    <property type="entry name" value="SPOR"/>
    <property type="match status" value="1"/>
</dbReference>
<dbReference type="PANTHER" id="PTHR30203:SF33">
    <property type="entry name" value="BLR4455 PROTEIN"/>
    <property type="match status" value="1"/>
</dbReference>
<evidence type="ECO:0000313" key="5">
    <source>
        <dbReference type="Proteomes" id="UP000241885"/>
    </source>
</evidence>
<organism evidence="4 5">
    <name type="scientific">Thauera aromatica K172</name>
    <dbReference type="NCBI Taxonomy" id="44139"/>
    <lineage>
        <taxon>Bacteria</taxon>
        <taxon>Pseudomonadati</taxon>
        <taxon>Pseudomonadota</taxon>
        <taxon>Betaproteobacteria</taxon>
        <taxon>Rhodocyclales</taxon>
        <taxon>Zoogloeaceae</taxon>
        <taxon>Thauera</taxon>
    </lineage>
</organism>
<keyword evidence="2" id="KW-0812">Transmembrane</keyword>
<dbReference type="GO" id="GO:0042834">
    <property type="term" value="F:peptidoglycan binding"/>
    <property type="evidence" value="ECO:0007669"/>
    <property type="project" value="InterPro"/>
</dbReference>
<evidence type="ECO:0000313" key="4">
    <source>
        <dbReference type="EMBL" id="AVR89363.1"/>
    </source>
</evidence>
<dbReference type="Gene3D" id="1.20.1600.10">
    <property type="entry name" value="Outer membrane efflux proteins (OEP)"/>
    <property type="match status" value="1"/>
</dbReference>
<keyword evidence="5" id="KW-1185">Reference proteome</keyword>
<evidence type="ECO:0000256" key="2">
    <source>
        <dbReference type="RuleBase" id="RU362097"/>
    </source>
</evidence>